<dbReference type="InterPro" id="IPR016915">
    <property type="entry name" value="UCP029342"/>
</dbReference>
<dbReference type="SUPFAM" id="SSF141523">
    <property type="entry name" value="L,D-transpeptidase catalytic domain-like"/>
    <property type="match status" value="1"/>
</dbReference>
<comment type="caution">
    <text evidence="11">The sequence shown here is derived from an EMBL/GenBank/DDBJ whole genome shotgun (WGS) entry which is preliminary data.</text>
</comment>
<dbReference type="Gene3D" id="1.10.101.10">
    <property type="entry name" value="PGBD-like superfamily/PGBD"/>
    <property type="match status" value="1"/>
</dbReference>
<evidence type="ECO:0000256" key="7">
    <source>
        <dbReference type="PROSITE-ProRule" id="PRU01373"/>
    </source>
</evidence>
<keyword evidence="12" id="KW-1185">Reference proteome</keyword>
<dbReference type="PANTHER" id="PTHR30582:SF2">
    <property type="entry name" value="L,D-TRANSPEPTIDASE YCIB-RELATED"/>
    <property type="match status" value="1"/>
</dbReference>
<dbReference type="InterPro" id="IPR002477">
    <property type="entry name" value="Peptidoglycan-bd-like"/>
</dbReference>
<evidence type="ECO:0000256" key="8">
    <source>
        <dbReference type="SAM" id="MobiDB-lite"/>
    </source>
</evidence>
<dbReference type="InterPro" id="IPR050979">
    <property type="entry name" value="LD-transpeptidase"/>
</dbReference>
<dbReference type="NCBIfam" id="NF004786">
    <property type="entry name" value="PRK06132.1-3"/>
    <property type="match status" value="1"/>
</dbReference>
<evidence type="ECO:0000256" key="4">
    <source>
        <dbReference type="ARBA" id="ARBA00022960"/>
    </source>
</evidence>
<dbReference type="Pfam" id="PF03734">
    <property type="entry name" value="YkuD"/>
    <property type="match status" value="1"/>
</dbReference>
<feature type="signal peptide" evidence="9">
    <location>
        <begin position="1"/>
        <end position="21"/>
    </location>
</feature>
<evidence type="ECO:0000256" key="2">
    <source>
        <dbReference type="ARBA" id="ARBA00005992"/>
    </source>
</evidence>
<dbReference type="CDD" id="cd16913">
    <property type="entry name" value="YkuD_like"/>
    <property type="match status" value="1"/>
</dbReference>
<dbReference type="RefSeq" id="WP_374837132.1">
    <property type="nucleotide sequence ID" value="NZ_JBHEEW010000004.1"/>
</dbReference>
<feature type="active site" description="Proton donor/acceptor" evidence="7">
    <location>
        <position position="100"/>
    </location>
</feature>
<dbReference type="EMBL" id="JBHTNF010000001">
    <property type="protein sequence ID" value="MFD1327070.1"/>
    <property type="molecule type" value="Genomic_DNA"/>
</dbReference>
<keyword evidence="5 7" id="KW-0573">Peptidoglycan synthesis</keyword>
<evidence type="ECO:0000313" key="12">
    <source>
        <dbReference type="Proteomes" id="UP001597173"/>
    </source>
</evidence>
<organism evidence="11 12">
    <name type="scientific">Mycoplana ramosa</name>
    <name type="common">Mycoplana bullata</name>
    <dbReference type="NCBI Taxonomy" id="40837"/>
    <lineage>
        <taxon>Bacteria</taxon>
        <taxon>Pseudomonadati</taxon>
        <taxon>Pseudomonadota</taxon>
        <taxon>Alphaproteobacteria</taxon>
        <taxon>Hyphomicrobiales</taxon>
        <taxon>Rhizobiaceae</taxon>
        <taxon>Mycoplana</taxon>
    </lineage>
</organism>
<dbReference type="SUPFAM" id="SSF47090">
    <property type="entry name" value="PGBD-like"/>
    <property type="match status" value="1"/>
</dbReference>
<dbReference type="PROSITE" id="PS52029">
    <property type="entry name" value="LD_TPASE"/>
    <property type="match status" value="1"/>
</dbReference>
<proteinExistence type="inferred from homology"/>
<evidence type="ECO:0000259" key="10">
    <source>
        <dbReference type="PROSITE" id="PS52029"/>
    </source>
</evidence>
<dbReference type="PIRSF" id="PIRSF029342">
    <property type="entry name" value="UCP029342_ErfK/YbiS/YcfS/YnhG"/>
    <property type="match status" value="1"/>
</dbReference>
<dbReference type="InterPro" id="IPR036366">
    <property type="entry name" value="PGBDSf"/>
</dbReference>
<feature type="active site" description="Nucleophile" evidence="7">
    <location>
        <position position="114"/>
    </location>
</feature>
<evidence type="ECO:0000256" key="5">
    <source>
        <dbReference type="ARBA" id="ARBA00022984"/>
    </source>
</evidence>
<keyword evidence="9" id="KW-0732">Signal</keyword>
<protein>
    <submittedName>
        <fullName evidence="11">L,D-transpeptidase family protein</fullName>
    </submittedName>
</protein>
<evidence type="ECO:0000256" key="1">
    <source>
        <dbReference type="ARBA" id="ARBA00004752"/>
    </source>
</evidence>
<evidence type="ECO:0000256" key="6">
    <source>
        <dbReference type="ARBA" id="ARBA00023316"/>
    </source>
</evidence>
<evidence type="ECO:0000256" key="3">
    <source>
        <dbReference type="ARBA" id="ARBA00022679"/>
    </source>
</evidence>
<keyword evidence="3" id="KW-0808">Transferase</keyword>
<dbReference type="InterPro" id="IPR005490">
    <property type="entry name" value="LD_TPept_cat_dom"/>
</dbReference>
<keyword evidence="4 7" id="KW-0133">Cell shape</keyword>
<evidence type="ECO:0000313" key="11">
    <source>
        <dbReference type="EMBL" id="MFD1327070.1"/>
    </source>
</evidence>
<dbReference type="NCBIfam" id="NF004785">
    <property type="entry name" value="PRK06132.1-2"/>
    <property type="match status" value="1"/>
</dbReference>
<accession>A0ABW3YRY0</accession>
<dbReference type="Proteomes" id="UP001597173">
    <property type="component" value="Unassembled WGS sequence"/>
</dbReference>
<comment type="similarity">
    <text evidence="2">Belongs to the YkuD family.</text>
</comment>
<feature type="domain" description="L,D-TPase catalytic" evidence="10">
    <location>
        <begin position="28"/>
        <end position="138"/>
    </location>
</feature>
<name>A0ABW3YRY0_MYCRA</name>
<dbReference type="Pfam" id="PF01471">
    <property type="entry name" value="PG_binding_1"/>
    <property type="match status" value="1"/>
</dbReference>
<keyword evidence="6 7" id="KW-0961">Cell wall biogenesis/degradation</keyword>
<feature type="region of interest" description="Disordered" evidence="8">
    <location>
        <begin position="412"/>
        <end position="431"/>
    </location>
</feature>
<gene>
    <name evidence="11" type="ORF">ACFQ33_04095</name>
</gene>
<dbReference type="InterPro" id="IPR036365">
    <property type="entry name" value="PGBD-like_sf"/>
</dbReference>
<sequence length="431" mass="46351">MLLRLATGIGLLALMGTTALAAAIEGPLQLIVSRDQQTLKVYDGDRMVASTNISSGMPGFITPTGIFSILEKKPMHYSNIYDEAPMPFMQRLTWSGIALHASDQVPDYPASHGCIRIPGKFARELFTMTRLGGHVLVAGRDVAPRPVEHPSLFHPAHRTTDTALLSGATLRTTMPETSTDAVPVTIGEPTTTESVERTPPLAPVRILLTRRTENDTLKDVQALLNGLGYDAGVPDGKHGELTIAAIRAFQAAEGMAVDGTITPALAEAVFRKAGRALPPNGKLFVRSNFEPILEGNITIMEPQLELGTHFLLARDREGKTIDWLGVTMDNDLPYSVRSRFGIKDPAMIEVSSTKDPITSALDRIAIPTDLRRQVAELVGAGASITISDAGYEAETGKGTDFITLTNASGFRSPFAPSTTPRKEESSVLTIE</sequence>
<dbReference type="Gene3D" id="2.40.440.10">
    <property type="entry name" value="L,D-transpeptidase catalytic domain-like"/>
    <property type="match status" value="1"/>
</dbReference>
<dbReference type="InterPro" id="IPR038063">
    <property type="entry name" value="Transpep_catalytic_dom"/>
</dbReference>
<dbReference type="PANTHER" id="PTHR30582">
    <property type="entry name" value="L,D-TRANSPEPTIDASE"/>
    <property type="match status" value="1"/>
</dbReference>
<comment type="pathway">
    <text evidence="1 7">Cell wall biogenesis; peptidoglycan biosynthesis.</text>
</comment>
<feature type="chain" id="PRO_5045221930" evidence="9">
    <location>
        <begin position="22"/>
        <end position="431"/>
    </location>
</feature>
<evidence type="ECO:0000256" key="9">
    <source>
        <dbReference type="SAM" id="SignalP"/>
    </source>
</evidence>
<reference evidence="12" key="1">
    <citation type="journal article" date="2019" name="Int. J. Syst. Evol. Microbiol.">
        <title>The Global Catalogue of Microorganisms (GCM) 10K type strain sequencing project: providing services to taxonomists for standard genome sequencing and annotation.</title>
        <authorList>
            <consortium name="The Broad Institute Genomics Platform"/>
            <consortium name="The Broad Institute Genome Sequencing Center for Infectious Disease"/>
            <person name="Wu L."/>
            <person name="Ma J."/>
        </authorList>
    </citation>
    <scope>NUCLEOTIDE SEQUENCE [LARGE SCALE GENOMIC DNA]</scope>
    <source>
        <strain evidence="12">CCUG 55609</strain>
    </source>
</reference>